<accession>A0A9P4SEW3</accession>
<dbReference type="AlphaFoldDB" id="A0A9P4SEW3"/>
<keyword evidence="3" id="KW-1185">Reference proteome</keyword>
<comment type="caution">
    <text evidence="2">The sequence shown here is derived from an EMBL/GenBank/DDBJ whole genome shotgun (WGS) entry which is preliminary data.</text>
</comment>
<proteinExistence type="predicted"/>
<evidence type="ECO:0000313" key="2">
    <source>
        <dbReference type="EMBL" id="KAF2841270.1"/>
    </source>
</evidence>
<keyword evidence="1" id="KW-1133">Transmembrane helix</keyword>
<reference evidence="2" key="1">
    <citation type="journal article" date="2020" name="Stud. Mycol.">
        <title>101 Dothideomycetes genomes: a test case for predicting lifestyles and emergence of pathogens.</title>
        <authorList>
            <person name="Haridas S."/>
            <person name="Albert R."/>
            <person name="Binder M."/>
            <person name="Bloem J."/>
            <person name="Labutti K."/>
            <person name="Salamov A."/>
            <person name="Andreopoulos B."/>
            <person name="Baker S."/>
            <person name="Barry K."/>
            <person name="Bills G."/>
            <person name="Bluhm B."/>
            <person name="Cannon C."/>
            <person name="Castanera R."/>
            <person name="Culley D."/>
            <person name="Daum C."/>
            <person name="Ezra D."/>
            <person name="Gonzalez J."/>
            <person name="Henrissat B."/>
            <person name="Kuo A."/>
            <person name="Liang C."/>
            <person name="Lipzen A."/>
            <person name="Lutzoni F."/>
            <person name="Magnuson J."/>
            <person name="Mondo S."/>
            <person name="Nolan M."/>
            <person name="Ohm R."/>
            <person name="Pangilinan J."/>
            <person name="Park H.-J."/>
            <person name="Ramirez L."/>
            <person name="Alfaro M."/>
            <person name="Sun H."/>
            <person name="Tritt A."/>
            <person name="Yoshinaga Y."/>
            <person name="Zwiers L.-H."/>
            <person name="Turgeon B."/>
            <person name="Goodwin S."/>
            <person name="Spatafora J."/>
            <person name="Crous P."/>
            <person name="Grigoriev I."/>
        </authorList>
    </citation>
    <scope>NUCLEOTIDE SEQUENCE</scope>
    <source>
        <strain evidence="2">CBS 101060</strain>
    </source>
</reference>
<dbReference type="EMBL" id="MU006091">
    <property type="protein sequence ID" value="KAF2841270.1"/>
    <property type="molecule type" value="Genomic_DNA"/>
</dbReference>
<evidence type="ECO:0000313" key="3">
    <source>
        <dbReference type="Proteomes" id="UP000799429"/>
    </source>
</evidence>
<evidence type="ECO:0000256" key="1">
    <source>
        <dbReference type="SAM" id="Phobius"/>
    </source>
</evidence>
<gene>
    <name evidence="2" type="ORF">M501DRAFT_534709</name>
</gene>
<keyword evidence="1" id="KW-0472">Membrane</keyword>
<protein>
    <submittedName>
        <fullName evidence="2">Uncharacterized protein</fullName>
    </submittedName>
</protein>
<organism evidence="2 3">
    <name type="scientific">Patellaria atrata CBS 101060</name>
    <dbReference type="NCBI Taxonomy" id="1346257"/>
    <lineage>
        <taxon>Eukaryota</taxon>
        <taxon>Fungi</taxon>
        <taxon>Dikarya</taxon>
        <taxon>Ascomycota</taxon>
        <taxon>Pezizomycotina</taxon>
        <taxon>Dothideomycetes</taxon>
        <taxon>Dothideomycetes incertae sedis</taxon>
        <taxon>Patellariales</taxon>
        <taxon>Patellariaceae</taxon>
        <taxon>Patellaria</taxon>
    </lineage>
</organism>
<keyword evidence="1" id="KW-0812">Transmembrane</keyword>
<sequence>MPQSTSIFDLTYEKARFSSAPKFSFSVRLIIFLESVLCPLIIVGIPSVFPLHDYSQRLYYQICSLSGCSLSIKLNRIRILLF</sequence>
<name>A0A9P4SEW3_9PEZI</name>
<dbReference type="Proteomes" id="UP000799429">
    <property type="component" value="Unassembled WGS sequence"/>
</dbReference>
<feature type="transmembrane region" description="Helical" evidence="1">
    <location>
        <begin position="25"/>
        <end position="46"/>
    </location>
</feature>